<accession>A0AAV1XPU9</accession>
<evidence type="ECO:0000256" key="2">
    <source>
        <dbReference type="ARBA" id="ARBA00022670"/>
    </source>
</evidence>
<keyword evidence="4" id="KW-0788">Thiol protease</keyword>
<dbReference type="InterPro" id="IPR013128">
    <property type="entry name" value="Peptidase_C1A"/>
</dbReference>
<dbReference type="GO" id="GO:0008234">
    <property type="term" value="F:cysteine-type peptidase activity"/>
    <property type="evidence" value="ECO:0007669"/>
    <property type="project" value="UniProtKB-KW"/>
</dbReference>
<evidence type="ECO:0000256" key="4">
    <source>
        <dbReference type="ARBA" id="ARBA00022807"/>
    </source>
</evidence>
<protein>
    <recommendedName>
        <fullName evidence="5">Peptidase C1A papain C-terminal domain-containing protein</fullName>
    </recommendedName>
</protein>
<dbReference type="Gene3D" id="3.90.70.10">
    <property type="entry name" value="Cysteine proteinases"/>
    <property type="match status" value="1"/>
</dbReference>
<evidence type="ECO:0000259" key="5">
    <source>
        <dbReference type="SMART" id="SM00645"/>
    </source>
</evidence>
<dbReference type="InterPro" id="IPR000668">
    <property type="entry name" value="Peptidase_C1A_C"/>
</dbReference>
<proteinExistence type="inferred from homology"/>
<comment type="similarity">
    <text evidence="1">Belongs to the peptidase C1 family.</text>
</comment>
<evidence type="ECO:0000313" key="6">
    <source>
        <dbReference type="EMBL" id="CAL0323606.1"/>
    </source>
</evidence>
<keyword evidence="3" id="KW-0378">Hydrolase</keyword>
<evidence type="ECO:0000256" key="3">
    <source>
        <dbReference type="ARBA" id="ARBA00022801"/>
    </source>
</evidence>
<dbReference type="GO" id="GO:0006508">
    <property type="term" value="P:proteolysis"/>
    <property type="evidence" value="ECO:0007669"/>
    <property type="project" value="UniProtKB-KW"/>
</dbReference>
<dbReference type="InterPro" id="IPR038765">
    <property type="entry name" value="Papain-like_cys_pep_sf"/>
</dbReference>
<gene>
    <name evidence="6" type="ORF">LLUT_LOCUS24666</name>
</gene>
<name>A0AAV1XPU9_LUPLU</name>
<dbReference type="AlphaFoldDB" id="A0AAV1XPU9"/>
<evidence type="ECO:0000313" key="7">
    <source>
        <dbReference type="Proteomes" id="UP001497480"/>
    </source>
</evidence>
<comment type="caution">
    <text evidence="6">The sequence shown here is derived from an EMBL/GenBank/DDBJ whole genome shotgun (WGS) entry which is preliminary data.</text>
</comment>
<dbReference type="Proteomes" id="UP001497480">
    <property type="component" value="Unassembled WGS sequence"/>
</dbReference>
<keyword evidence="2" id="KW-0645">Protease</keyword>
<dbReference type="SUPFAM" id="SSF54001">
    <property type="entry name" value="Cysteine proteinases"/>
    <property type="match status" value="1"/>
</dbReference>
<dbReference type="EMBL" id="CAXHTB010000017">
    <property type="protein sequence ID" value="CAL0323606.1"/>
    <property type="molecule type" value="Genomic_DNA"/>
</dbReference>
<sequence>MGNDTCKKARNHALNISGYENVRAQNEKMLKAATSNQHVYVAIDAGCYEFQRYSKGIFSRSCGNDLNHDITIVGYGEENGHKYWLVKNSCATNSGDCGYIKIKRDIGDKDGVCGIAMDASYLIKH</sequence>
<evidence type="ECO:0000256" key="1">
    <source>
        <dbReference type="ARBA" id="ARBA00008455"/>
    </source>
</evidence>
<dbReference type="Pfam" id="PF00112">
    <property type="entry name" value="Peptidase_C1"/>
    <property type="match status" value="1"/>
</dbReference>
<keyword evidence="7" id="KW-1185">Reference proteome</keyword>
<organism evidence="6 7">
    <name type="scientific">Lupinus luteus</name>
    <name type="common">European yellow lupine</name>
    <dbReference type="NCBI Taxonomy" id="3873"/>
    <lineage>
        <taxon>Eukaryota</taxon>
        <taxon>Viridiplantae</taxon>
        <taxon>Streptophyta</taxon>
        <taxon>Embryophyta</taxon>
        <taxon>Tracheophyta</taxon>
        <taxon>Spermatophyta</taxon>
        <taxon>Magnoliopsida</taxon>
        <taxon>eudicotyledons</taxon>
        <taxon>Gunneridae</taxon>
        <taxon>Pentapetalae</taxon>
        <taxon>rosids</taxon>
        <taxon>fabids</taxon>
        <taxon>Fabales</taxon>
        <taxon>Fabaceae</taxon>
        <taxon>Papilionoideae</taxon>
        <taxon>50 kb inversion clade</taxon>
        <taxon>genistoids sensu lato</taxon>
        <taxon>core genistoids</taxon>
        <taxon>Genisteae</taxon>
        <taxon>Lupinus</taxon>
    </lineage>
</organism>
<dbReference type="PANTHER" id="PTHR12411">
    <property type="entry name" value="CYSTEINE PROTEASE FAMILY C1-RELATED"/>
    <property type="match status" value="1"/>
</dbReference>
<dbReference type="SMART" id="SM00645">
    <property type="entry name" value="Pept_C1"/>
    <property type="match status" value="1"/>
</dbReference>
<feature type="domain" description="Peptidase C1A papain C-terminal" evidence="5">
    <location>
        <begin position="2"/>
        <end position="123"/>
    </location>
</feature>
<reference evidence="6 7" key="1">
    <citation type="submission" date="2024-03" db="EMBL/GenBank/DDBJ databases">
        <authorList>
            <person name="Martinez-Hernandez J."/>
        </authorList>
    </citation>
    <scope>NUCLEOTIDE SEQUENCE [LARGE SCALE GENOMIC DNA]</scope>
</reference>